<dbReference type="AlphaFoldDB" id="A0A0J0BWK6"/>
<reference evidence="1" key="1">
    <citation type="submission" date="2019-05" db="EMBL/GenBank/DDBJ databases">
        <authorList>
            <person name="Piombo E."/>
        </authorList>
    </citation>
    <scope>NUCLEOTIDE SEQUENCE</scope>
    <source>
        <strain evidence="1">C2S</strain>
    </source>
</reference>
<accession>A0A0J0BWK6</accession>
<gene>
    <name evidence="1" type="ORF">C2S_7949</name>
</gene>
<dbReference type="Proteomes" id="UP000760494">
    <property type="component" value="Unassembled WGS sequence"/>
</dbReference>
<evidence type="ECO:0000313" key="2">
    <source>
        <dbReference type="Proteomes" id="UP000760494"/>
    </source>
</evidence>
<proteinExistence type="predicted"/>
<protein>
    <submittedName>
        <fullName evidence="1">Uncharacterized protein</fullName>
    </submittedName>
</protein>
<evidence type="ECO:0000313" key="1">
    <source>
        <dbReference type="EMBL" id="VTT70388.1"/>
    </source>
</evidence>
<comment type="caution">
    <text evidence="1">The sequence shown here is derived from an EMBL/GenBank/DDBJ whole genome shotgun (WGS) entry which is preliminary data.</text>
</comment>
<organism evidence="1 2">
    <name type="scientific">Fusarium fujikuroi</name>
    <name type="common">Bakanae and foot rot disease fungus</name>
    <name type="synonym">Gibberella fujikuroi</name>
    <dbReference type="NCBI Taxonomy" id="5127"/>
    <lineage>
        <taxon>Eukaryota</taxon>
        <taxon>Fungi</taxon>
        <taxon>Dikarya</taxon>
        <taxon>Ascomycota</taxon>
        <taxon>Pezizomycotina</taxon>
        <taxon>Sordariomycetes</taxon>
        <taxon>Hypocreomycetidae</taxon>
        <taxon>Hypocreales</taxon>
        <taxon>Nectriaceae</taxon>
        <taxon>Fusarium</taxon>
        <taxon>Fusarium fujikuroi species complex</taxon>
    </lineage>
</organism>
<sequence>MRPDLYILWFAAASVPVSGRTIYSEELGSDLSANAAHPQSDRFGLEKRQFRQHRVRVNWIVTLAQATDLILNVFVQTDSNGRVSIVPEQVNLGWILSNPQATGGSNEYASMLSIVRPWGRATAQIFWNAVTGSWIGVVSDGVVNERGQEMQHSLNWCS</sequence>
<name>A0A0J0BWK6_FUSFU</name>
<dbReference type="EMBL" id="CABFJX010000290">
    <property type="protein sequence ID" value="VTT70388.1"/>
    <property type="molecule type" value="Genomic_DNA"/>
</dbReference>
<dbReference type="OrthoDB" id="5083170at2759"/>